<feature type="region of interest" description="Disordered" evidence="1">
    <location>
        <begin position="250"/>
        <end position="285"/>
    </location>
</feature>
<sequence length="285" mass="31316">MGTKSQFPGISEQTRPPLQFITITAPEQRKTKEFRRAIRSHATGWQHAQRRRPDQYSSCKQYADEEEVPSPHALTHYAVGDAFPEAWQKDVCRTLHHMVTLVNIDIAEIDGTGVKGSISNVLYPAVSSEQAALRAVVLFGSAHHTHLCNASYESLNFLQLKGMTLRSINAAVQEGVTSDAIITAVFNLATTEAMFGSPEVFHLHMMGLLGLVRARGGLDMLGIGGLVERCLIWIDSHGSHMNGMKPHFSSKDYSNSKIRTSAGHPSPSKKYFMTARSPGSSPLET</sequence>
<proteinExistence type="predicted"/>
<keyword evidence="3" id="KW-1185">Reference proteome</keyword>
<dbReference type="Pfam" id="PF11951">
    <property type="entry name" value="Fungal_trans_2"/>
    <property type="match status" value="1"/>
</dbReference>
<organism evidence="2 3">
    <name type="scientific">Zasmidium cellare</name>
    <name type="common">Wine cellar mold</name>
    <name type="synonym">Racodium cellare</name>
    <dbReference type="NCBI Taxonomy" id="395010"/>
    <lineage>
        <taxon>Eukaryota</taxon>
        <taxon>Fungi</taxon>
        <taxon>Dikarya</taxon>
        <taxon>Ascomycota</taxon>
        <taxon>Pezizomycotina</taxon>
        <taxon>Dothideomycetes</taxon>
        <taxon>Dothideomycetidae</taxon>
        <taxon>Mycosphaerellales</taxon>
        <taxon>Mycosphaerellaceae</taxon>
        <taxon>Zasmidium</taxon>
    </lineage>
</organism>
<evidence type="ECO:0000313" key="3">
    <source>
        <dbReference type="Proteomes" id="UP001305779"/>
    </source>
</evidence>
<dbReference type="InterPro" id="IPR021858">
    <property type="entry name" value="Fun_TF"/>
</dbReference>
<name>A0ABR0EST6_ZASCE</name>
<dbReference type="Proteomes" id="UP001305779">
    <property type="component" value="Unassembled WGS sequence"/>
</dbReference>
<comment type="caution">
    <text evidence="2">The sequence shown here is derived from an EMBL/GenBank/DDBJ whole genome shotgun (WGS) entry which is preliminary data.</text>
</comment>
<evidence type="ECO:0000313" key="2">
    <source>
        <dbReference type="EMBL" id="KAK4504676.1"/>
    </source>
</evidence>
<dbReference type="EMBL" id="JAXOVC010000002">
    <property type="protein sequence ID" value="KAK4504676.1"/>
    <property type="molecule type" value="Genomic_DNA"/>
</dbReference>
<dbReference type="PANTHER" id="PTHR37540:SF5">
    <property type="entry name" value="TRANSCRIPTION FACTOR DOMAIN-CONTAINING PROTEIN"/>
    <property type="match status" value="1"/>
</dbReference>
<reference evidence="2 3" key="1">
    <citation type="journal article" date="2023" name="G3 (Bethesda)">
        <title>A chromosome-level genome assembly of Zasmidium syzygii isolated from banana leaves.</title>
        <authorList>
            <person name="van Westerhoven A.C."/>
            <person name="Mehrabi R."/>
            <person name="Talebi R."/>
            <person name="Steentjes M.B.F."/>
            <person name="Corcolon B."/>
            <person name="Chong P.A."/>
            <person name="Kema G.H.J."/>
            <person name="Seidl M.F."/>
        </authorList>
    </citation>
    <scope>NUCLEOTIDE SEQUENCE [LARGE SCALE GENOMIC DNA]</scope>
    <source>
        <strain evidence="2 3">P124</strain>
    </source>
</reference>
<dbReference type="PANTHER" id="PTHR37540">
    <property type="entry name" value="TRANSCRIPTION FACTOR (ACR-2), PUTATIVE-RELATED-RELATED"/>
    <property type="match status" value="1"/>
</dbReference>
<gene>
    <name evidence="2" type="ORF">PRZ48_002637</name>
</gene>
<protein>
    <submittedName>
        <fullName evidence="2">Uncharacterized protein</fullName>
    </submittedName>
</protein>
<accession>A0ABR0EST6</accession>
<evidence type="ECO:0000256" key="1">
    <source>
        <dbReference type="SAM" id="MobiDB-lite"/>
    </source>
</evidence>